<gene>
    <name evidence="3" type="ORF">RND81_03G033900</name>
</gene>
<dbReference type="EMBL" id="JBDFQZ010000003">
    <property type="protein sequence ID" value="KAK9740421.1"/>
    <property type="molecule type" value="Genomic_DNA"/>
</dbReference>
<feature type="compositionally biased region" description="Gly residues" evidence="1">
    <location>
        <begin position="32"/>
        <end position="46"/>
    </location>
</feature>
<feature type="region of interest" description="Disordered" evidence="1">
    <location>
        <begin position="24"/>
        <end position="51"/>
    </location>
</feature>
<keyword evidence="4" id="KW-1185">Reference proteome</keyword>
<protein>
    <recommendedName>
        <fullName evidence="2">DUF7950 domain-containing protein</fullName>
    </recommendedName>
</protein>
<evidence type="ECO:0000259" key="2">
    <source>
        <dbReference type="Pfam" id="PF25821"/>
    </source>
</evidence>
<dbReference type="PANTHER" id="PTHR33595:SF3">
    <property type="entry name" value="PAS DOMAIN-CONTAINING PROTEIN"/>
    <property type="match status" value="1"/>
</dbReference>
<dbReference type="AlphaFoldDB" id="A0AAW1M2A0"/>
<organism evidence="3 4">
    <name type="scientific">Saponaria officinalis</name>
    <name type="common">Common soapwort</name>
    <name type="synonym">Lychnis saponaria</name>
    <dbReference type="NCBI Taxonomy" id="3572"/>
    <lineage>
        <taxon>Eukaryota</taxon>
        <taxon>Viridiplantae</taxon>
        <taxon>Streptophyta</taxon>
        <taxon>Embryophyta</taxon>
        <taxon>Tracheophyta</taxon>
        <taxon>Spermatophyta</taxon>
        <taxon>Magnoliopsida</taxon>
        <taxon>eudicotyledons</taxon>
        <taxon>Gunneridae</taxon>
        <taxon>Pentapetalae</taxon>
        <taxon>Caryophyllales</taxon>
        <taxon>Caryophyllaceae</taxon>
        <taxon>Caryophylleae</taxon>
        <taxon>Saponaria</taxon>
    </lineage>
</organism>
<feature type="domain" description="DUF7950" evidence="2">
    <location>
        <begin position="227"/>
        <end position="342"/>
    </location>
</feature>
<sequence length="353" mass="39345">MIQALSMPYSSSKRDEIMSRYRPIAPKPEAPNGGGGSGSGDSGNEGGLVPEKFRQSPYLRNIWSHLQARPTRTRKRGRTAGISPAALFRKQQEREPGYMGFCSSVNLPSHARNISFHAFGMHGGDYQHAHHNEENNRNNNNNNNLIELPLLSCPLLTEEPKVKEIDLNKVDDFEERDLSLQLKVPSNNNNNNHTPSVISPRPVRPVGSTISIVGPIGEDLEAVPILKTAETVEAEVETEALPAVISDRANKVRVVNSAYKELVGQPECPWLDSMVSGRRISGEVMINYNSGFGVPVAARKGFNCWVRIEWESEGKKKNVNAFCEVMRMACESKDYVFYWRFHTREVSPSASKV</sequence>
<dbReference type="Pfam" id="PF25821">
    <property type="entry name" value="DUF7950"/>
    <property type="match status" value="1"/>
</dbReference>
<dbReference type="PANTHER" id="PTHR33595">
    <property type="entry name" value="VON WILLEBRAND FACTOR A DOMAIN PROTEIN"/>
    <property type="match status" value="1"/>
</dbReference>
<dbReference type="Proteomes" id="UP001443914">
    <property type="component" value="Unassembled WGS sequence"/>
</dbReference>
<evidence type="ECO:0000313" key="3">
    <source>
        <dbReference type="EMBL" id="KAK9740421.1"/>
    </source>
</evidence>
<evidence type="ECO:0000256" key="1">
    <source>
        <dbReference type="SAM" id="MobiDB-lite"/>
    </source>
</evidence>
<name>A0AAW1M2A0_SAPOF</name>
<accession>A0AAW1M2A0</accession>
<reference evidence="3" key="1">
    <citation type="submission" date="2024-03" db="EMBL/GenBank/DDBJ databases">
        <title>WGS assembly of Saponaria officinalis var. Norfolk2.</title>
        <authorList>
            <person name="Jenkins J."/>
            <person name="Shu S."/>
            <person name="Grimwood J."/>
            <person name="Barry K."/>
            <person name="Goodstein D."/>
            <person name="Schmutz J."/>
            <person name="Leebens-Mack J."/>
            <person name="Osbourn A."/>
        </authorList>
    </citation>
    <scope>NUCLEOTIDE SEQUENCE [LARGE SCALE GENOMIC DNA]</scope>
    <source>
        <strain evidence="3">JIC</strain>
    </source>
</reference>
<evidence type="ECO:0000313" key="4">
    <source>
        <dbReference type="Proteomes" id="UP001443914"/>
    </source>
</evidence>
<dbReference type="InterPro" id="IPR057710">
    <property type="entry name" value="DUF7950"/>
</dbReference>
<proteinExistence type="predicted"/>
<comment type="caution">
    <text evidence="3">The sequence shown here is derived from an EMBL/GenBank/DDBJ whole genome shotgun (WGS) entry which is preliminary data.</text>
</comment>